<reference evidence="4" key="1">
    <citation type="journal article" date="2020" name="mSystems">
        <title>Genome- and Community-Level Interaction Insights into Carbon Utilization and Element Cycling Functions of Hydrothermarchaeota in Hydrothermal Sediment.</title>
        <authorList>
            <person name="Zhou Z."/>
            <person name="Liu Y."/>
            <person name="Xu W."/>
            <person name="Pan J."/>
            <person name="Luo Z.H."/>
            <person name="Li M."/>
        </authorList>
    </citation>
    <scope>NUCLEOTIDE SEQUENCE [LARGE SCALE GENOMIC DNA]</scope>
    <source>
        <strain evidence="4">SpSt-110</strain>
    </source>
</reference>
<evidence type="ECO:0000256" key="1">
    <source>
        <dbReference type="ARBA" id="ARBA00009986"/>
    </source>
</evidence>
<dbReference type="PANTHER" id="PTHR42991:SF1">
    <property type="entry name" value="ALDEHYDE DEHYDROGENASE"/>
    <property type="match status" value="1"/>
</dbReference>
<dbReference type="Gene3D" id="3.40.605.10">
    <property type="entry name" value="Aldehyde Dehydrogenase, Chain A, domain 1"/>
    <property type="match status" value="1"/>
</dbReference>
<dbReference type="Pfam" id="PF00171">
    <property type="entry name" value="Aldedh"/>
    <property type="match status" value="1"/>
</dbReference>
<protein>
    <submittedName>
        <fullName evidence="4">Aldehyde dehydrogenase family protein</fullName>
    </submittedName>
</protein>
<keyword evidence="2" id="KW-0560">Oxidoreductase</keyword>
<dbReference type="InterPro" id="IPR016163">
    <property type="entry name" value="Ald_DH_C"/>
</dbReference>
<dbReference type="Gene3D" id="3.40.309.10">
    <property type="entry name" value="Aldehyde Dehydrogenase, Chain A, domain 2"/>
    <property type="match status" value="1"/>
</dbReference>
<dbReference type="SUPFAM" id="SSF53720">
    <property type="entry name" value="ALDH-like"/>
    <property type="match status" value="1"/>
</dbReference>
<evidence type="ECO:0000256" key="2">
    <source>
        <dbReference type="ARBA" id="ARBA00023002"/>
    </source>
</evidence>
<comment type="caution">
    <text evidence="4">The sequence shown here is derived from an EMBL/GenBank/DDBJ whole genome shotgun (WGS) entry which is preliminary data.</text>
</comment>
<name>A0A7J3XXV9_9CREN</name>
<dbReference type="EMBL" id="DRYK01000025">
    <property type="protein sequence ID" value="HHP67411.1"/>
    <property type="molecule type" value="Genomic_DNA"/>
</dbReference>
<dbReference type="InterPro" id="IPR053489">
    <property type="entry name" value="NAD(P)-GAP_dehydrogenase"/>
</dbReference>
<dbReference type="InterPro" id="IPR015590">
    <property type="entry name" value="Aldehyde_DH_dom"/>
</dbReference>
<dbReference type="AlphaFoldDB" id="A0A7J3XXV9"/>
<proteinExistence type="inferred from homology"/>
<sequence length="507" mass="55814">MAEYTPTGIFKDIYEVIDGKVYYKTYAGGEWVSGGDWAPVQSPIDNSVIGYIPKLTYRDVEGVIAKIYEKGRWSIRNTPGFKRVSYMLNIANLMEKYAEDFIRTLVLNTGKTYAQARGELNASISRLRDSSLDARKVPGEYIAGDWDQSTLETEAVVRKEPYGVVLAIIPFNYPLFDSVTKFVYSAISGNAVVIKPPSADPLPVLLFAKIVEEAGFPKDSFAVLTLPGRETDPLVADKRISVVSLTGSSSTGRHVLATGGVKQYIMELGGGDPAIILSDADISQATKAVAAGIYSYAGQRCDAIKLILVEENVYEEFKKGLVEELKKVVVGDPRDPATVMGPLISGEAVDNMMDAIKDALERGGILLYGGRRLGGNYVEPTLIEFSSHEKMIESKLYREEVFAPVALITSFRDLDEAIRLANGRDYGLDAAVFGRDLDRIRRAVRYLEVGAVYINDMPRHGIGYYPFGGRKSSGIGREGIGYSVEYVMATKTVIYNYKGRGVYNYLV</sequence>
<dbReference type="NCBIfam" id="NF040869">
    <property type="entry name" value="G3PDH_Arch"/>
    <property type="match status" value="1"/>
</dbReference>
<dbReference type="GO" id="GO:0008911">
    <property type="term" value="F:lactaldehyde dehydrogenase (NAD+) activity"/>
    <property type="evidence" value="ECO:0007669"/>
    <property type="project" value="TreeGrafter"/>
</dbReference>
<evidence type="ECO:0000313" key="4">
    <source>
        <dbReference type="EMBL" id="HHP67411.1"/>
    </source>
</evidence>
<dbReference type="InterPro" id="IPR016161">
    <property type="entry name" value="Ald_DH/histidinol_DH"/>
</dbReference>
<gene>
    <name evidence="4" type="ORF">ENM60_01240</name>
</gene>
<dbReference type="InterPro" id="IPR016162">
    <property type="entry name" value="Ald_DH_N"/>
</dbReference>
<feature type="domain" description="Aldehyde dehydrogenase" evidence="3">
    <location>
        <begin position="37"/>
        <end position="493"/>
    </location>
</feature>
<organism evidence="4">
    <name type="scientific">Thermogladius calderae</name>
    <dbReference type="NCBI Taxonomy" id="1200300"/>
    <lineage>
        <taxon>Archaea</taxon>
        <taxon>Thermoproteota</taxon>
        <taxon>Thermoprotei</taxon>
        <taxon>Desulfurococcales</taxon>
        <taxon>Desulfurococcaceae</taxon>
        <taxon>Thermogladius</taxon>
    </lineage>
</organism>
<comment type="similarity">
    <text evidence="1">Belongs to the aldehyde dehydrogenase family.</text>
</comment>
<dbReference type="InterPro" id="IPR051020">
    <property type="entry name" value="ALDH-related_metabolic_enz"/>
</dbReference>
<evidence type="ECO:0000259" key="3">
    <source>
        <dbReference type="Pfam" id="PF00171"/>
    </source>
</evidence>
<accession>A0A7J3XXV9</accession>
<dbReference type="PANTHER" id="PTHR42991">
    <property type="entry name" value="ALDEHYDE DEHYDROGENASE"/>
    <property type="match status" value="1"/>
</dbReference>